<name>A0ABV9W4V1_9ACTN</name>
<sequence>MGIPSGRDPVAQPSQFTLHAAMAPGRVLRGQTQHQIPQFPVDRANSVQKPHVTAENRVYEPDRATLCLFVVRVTAFIREHAAAFTPKQG</sequence>
<reference evidence="2" key="1">
    <citation type="journal article" date="2019" name="Int. J. Syst. Evol. Microbiol.">
        <title>The Global Catalogue of Microorganisms (GCM) 10K type strain sequencing project: providing services to taxonomists for standard genome sequencing and annotation.</title>
        <authorList>
            <consortium name="The Broad Institute Genomics Platform"/>
            <consortium name="The Broad Institute Genome Sequencing Center for Infectious Disease"/>
            <person name="Wu L."/>
            <person name="Ma J."/>
        </authorList>
    </citation>
    <scope>NUCLEOTIDE SEQUENCE [LARGE SCALE GENOMIC DNA]</scope>
    <source>
        <strain evidence="2">CGMCC 4.7152</strain>
    </source>
</reference>
<dbReference type="RefSeq" id="WP_380120852.1">
    <property type="nucleotide sequence ID" value="NZ_JBHSIU010000041.1"/>
</dbReference>
<dbReference type="EMBL" id="JBHSIU010000041">
    <property type="protein sequence ID" value="MFC5002633.1"/>
    <property type="molecule type" value="Genomic_DNA"/>
</dbReference>
<comment type="caution">
    <text evidence="1">The sequence shown here is derived from an EMBL/GenBank/DDBJ whole genome shotgun (WGS) entry which is preliminary data.</text>
</comment>
<organism evidence="1 2">
    <name type="scientific">Dactylosporangium cerinum</name>
    <dbReference type="NCBI Taxonomy" id="1434730"/>
    <lineage>
        <taxon>Bacteria</taxon>
        <taxon>Bacillati</taxon>
        <taxon>Actinomycetota</taxon>
        <taxon>Actinomycetes</taxon>
        <taxon>Micromonosporales</taxon>
        <taxon>Micromonosporaceae</taxon>
        <taxon>Dactylosporangium</taxon>
    </lineage>
</organism>
<proteinExistence type="predicted"/>
<dbReference type="Proteomes" id="UP001595912">
    <property type="component" value="Unassembled WGS sequence"/>
</dbReference>
<evidence type="ECO:0000313" key="2">
    <source>
        <dbReference type="Proteomes" id="UP001595912"/>
    </source>
</evidence>
<gene>
    <name evidence="1" type="ORF">ACFPIJ_32985</name>
</gene>
<evidence type="ECO:0000313" key="1">
    <source>
        <dbReference type="EMBL" id="MFC5002633.1"/>
    </source>
</evidence>
<protein>
    <submittedName>
        <fullName evidence="1">Uncharacterized protein</fullName>
    </submittedName>
</protein>
<accession>A0ABV9W4V1</accession>
<keyword evidence="2" id="KW-1185">Reference proteome</keyword>